<reference evidence="2" key="1">
    <citation type="submission" date="2014-09" db="EMBL/GenBank/DDBJ databases">
        <authorList>
            <person name="Mudge J."/>
            <person name="Ramaraj T."/>
            <person name="Lindquist I.E."/>
            <person name="Bharti A.K."/>
            <person name="Sundararajan A."/>
            <person name="Cameron C.T."/>
            <person name="Woodward J.E."/>
            <person name="May G.D."/>
            <person name="Brubaker C."/>
            <person name="Broadhvest J."/>
            <person name="Wilkins T.A."/>
        </authorList>
    </citation>
    <scope>NUCLEOTIDE SEQUENCE</scope>
    <source>
        <strain evidence="2">cv. AKA8401</strain>
    </source>
</reference>
<accession>A0A0B0NK48</accession>
<dbReference type="EMBL" id="KN402571">
    <property type="protein sequence ID" value="KHG14903.1"/>
    <property type="molecule type" value="Genomic_DNA"/>
</dbReference>
<protein>
    <submittedName>
        <fullName evidence="1">Uncharacterized protein</fullName>
    </submittedName>
</protein>
<evidence type="ECO:0000313" key="1">
    <source>
        <dbReference type="EMBL" id="KHG14903.1"/>
    </source>
</evidence>
<gene>
    <name evidence="1" type="ORF">F383_16792</name>
</gene>
<organism evidence="1 2">
    <name type="scientific">Gossypium arboreum</name>
    <name type="common">Tree cotton</name>
    <name type="synonym">Gossypium nanking</name>
    <dbReference type="NCBI Taxonomy" id="29729"/>
    <lineage>
        <taxon>Eukaryota</taxon>
        <taxon>Viridiplantae</taxon>
        <taxon>Streptophyta</taxon>
        <taxon>Embryophyta</taxon>
        <taxon>Tracheophyta</taxon>
        <taxon>Spermatophyta</taxon>
        <taxon>Magnoliopsida</taxon>
        <taxon>eudicotyledons</taxon>
        <taxon>Gunneridae</taxon>
        <taxon>Pentapetalae</taxon>
        <taxon>rosids</taxon>
        <taxon>malvids</taxon>
        <taxon>Malvales</taxon>
        <taxon>Malvaceae</taxon>
        <taxon>Malvoideae</taxon>
        <taxon>Gossypium</taxon>
    </lineage>
</organism>
<name>A0A0B0NK48_GOSAR</name>
<keyword evidence="2" id="KW-1185">Reference proteome</keyword>
<evidence type="ECO:0000313" key="2">
    <source>
        <dbReference type="Proteomes" id="UP000032142"/>
    </source>
</evidence>
<sequence length="27" mass="2983">MDSRNELTVKKDLAQTGVPLVIEAPEE</sequence>
<proteinExistence type="predicted"/>
<dbReference type="Proteomes" id="UP000032142">
    <property type="component" value="Unassembled WGS sequence"/>
</dbReference>
<dbReference type="AlphaFoldDB" id="A0A0B0NK48"/>